<evidence type="ECO:0000313" key="4">
    <source>
        <dbReference type="EMBL" id="AJY45002.1"/>
    </source>
</evidence>
<feature type="domain" description="FAD-binding" evidence="3">
    <location>
        <begin position="11"/>
        <end position="315"/>
    </location>
</feature>
<dbReference type="PANTHER" id="PTHR13789:SF309">
    <property type="entry name" value="PUTATIVE (AFU_ORTHOLOGUE AFUA_6G14510)-RELATED"/>
    <property type="match status" value="1"/>
</dbReference>
<dbReference type="RefSeq" id="WP_045679594.1">
    <property type="nucleotide sequence ID" value="NZ_CP010803.1"/>
</dbReference>
<dbReference type="KEGG" id="mey:TM49_03760"/>
<protein>
    <submittedName>
        <fullName evidence="4">Tungsten formylmethanofuran dehydrogenase</fullName>
    </submittedName>
</protein>
<dbReference type="GO" id="GO:0004497">
    <property type="term" value="F:monooxygenase activity"/>
    <property type="evidence" value="ECO:0007669"/>
    <property type="project" value="UniProtKB-KW"/>
</dbReference>
<evidence type="ECO:0000259" key="3">
    <source>
        <dbReference type="Pfam" id="PF01494"/>
    </source>
</evidence>
<evidence type="ECO:0000256" key="1">
    <source>
        <dbReference type="ARBA" id="ARBA00023002"/>
    </source>
</evidence>
<keyword evidence="2" id="KW-0503">Monooxygenase</keyword>
<dbReference type="Gene3D" id="3.30.9.10">
    <property type="entry name" value="D-Amino Acid Oxidase, subunit A, domain 2"/>
    <property type="match status" value="1"/>
</dbReference>
<dbReference type="PRINTS" id="PR00420">
    <property type="entry name" value="RNGMNOXGNASE"/>
</dbReference>
<keyword evidence="5" id="KW-1185">Reference proteome</keyword>
<organism evidence="4 5">
    <name type="scientific">Martelella endophytica</name>
    <dbReference type="NCBI Taxonomy" id="1486262"/>
    <lineage>
        <taxon>Bacteria</taxon>
        <taxon>Pseudomonadati</taxon>
        <taxon>Pseudomonadota</taxon>
        <taxon>Alphaproteobacteria</taxon>
        <taxon>Hyphomicrobiales</taxon>
        <taxon>Aurantimonadaceae</taxon>
        <taxon>Martelella</taxon>
    </lineage>
</organism>
<reference evidence="4 5" key="1">
    <citation type="journal article" date="2015" name="Genome Announc.">
        <title>Complete genome sequence of Martelella endophytica YC6887, which has antifungal activity associated with a halophyte.</title>
        <authorList>
            <person name="Khan A."/>
            <person name="Khan H."/>
            <person name="Chung E.J."/>
            <person name="Hossain M.T."/>
            <person name="Chung Y.R."/>
        </authorList>
    </citation>
    <scope>NUCLEOTIDE SEQUENCE [LARGE SCALE GENOMIC DNA]</scope>
    <source>
        <strain evidence="4">YC6887</strain>
    </source>
</reference>
<dbReference type="InterPro" id="IPR002938">
    <property type="entry name" value="FAD-bd"/>
</dbReference>
<proteinExistence type="predicted"/>
<dbReference type="InterPro" id="IPR036188">
    <property type="entry name" value="FAD/NAD-bd_sf"/>
</dbReference>
<keyword evidence="1" id="KW-0560">Oxidoreductase</keyword>
<evidence type="ECO:0000313" key="5">
    <source>
        <dbReference type="Proteomes" id="UP000032611"/>
    </source>
</evidence>
<dbReference type="Pfam" id="PF01494">
    <property type="entry name" value="FAD_binding_3"/>
    <property type="match status" value="1"/>
</dbReference>
<dbReference type="PANTHER" id="PTHR13789">
    <property type="entry name" value="MONOOXYGENASE"/>
    <property type="match status" value="1"/>
</dbReference>
<dbReference type="SUPFAM" id="SSF51905">
    <property type="entry name" value="FAD/NAD(P)-binding domain"/>
    <property type="match status" value="1"/>
</dbReference>
<dbReference type="OrthoDB" id="4230779at2"/>
<dbReference type="PATRIC" id="fig|1486262.3.peg.766"/>
<name>A0A0D5LMK3_MAREN</name>
<evidence type="ECO:0000256" key="2">
    <source>
        <dbReference type="ARBA" id="ARBA00023033"/>
    </source>
</evidence>
<accession>A0A0D5LMK3</accession>
<dbReference type="EMBL" id="CP010803">
    <property type="protein sequence ID" value="AJY45002.1"/>
    <property type="molecule type" value="Genomic_DNA"/>
</dbReference>
<dbReference type="STRING" id="1486262.TM49_03760"/>
<sequence>MVNVNKTTDKTRVAQVAGGGFSGLTAAIALRQNGWDVVLHEKSPELRAFGAGIYLWHNGLRVLEGIGCLNEVLEDSFTPPVYETWMHNKTVSKETFNGLPWRVMTRAHLHDALANRAREVGVEIRTNSEAVGAEASGKLKLASGEIVEGDLIVGADGVGSKVRDSLGFDQERWGAKDGIIRLIVPRHKDKLPHGEWDNVIDMWNHWPRVQRILYSPCNDRELYLGLMAPSADPRGSHVPLDLEVWMEMFPFLEPCLIDAAKIKDARYDTYQTTKLDSWSRGKVALVGDAAHAMCPALAQGAGCGMVNAFTLAQDIEKNASLEDALLEWEKAVRPITDLTQKLSADHAANRTMSYGNGFTPEALTAARFDPINRVYSWPQ</sequence>
<dbReference type="HOGENOM" id="CLU_009665_19_5_5"/>
<gene>
    <name evidence="4" type="ORF">TM49_03760</name>
</gene>
<dbReference type="Proteomes" id="UP000032611">
    <property type="component" value="Chromosome"/>
</dbReference>
<dbReference type="Gene3D" id="3.50.50.60">
    <property type="entry name" value="FAD/NAD(P)-binding domain"/>
    <property type="match status" value="1"/>
</dbReference>
<dbReference type="InterPro" id="IPR050493">
    <property type="entry name" value="FAD-dep_Monooxygenase_BioMet"/>
</dbReference>
<dbReference type="GO" id="GO:0071949">
    <property type="term" value="F:FAD binding"/>
    <property type="evidence" value="ECO:0007669"/>
    <property type="project" value="InterPro"/>
</dbReference>
<dbReference type="AlphaFoldDB" id="A0A0D5LMK3"/>